<dbReference type="EMBL" id="CP051180">
    <property type="protein sequence ID" value="QIZ76886.1"/>
    <property type="molecule type" value="Genomic_DNA"/>
</dbReference>
<proteinExistence type="predicted"/>
<dbReference type="AlphaFoldDB" id="A0A6H1UF96"/>
<reference evidence="1 2" key="1">
    <citation type="submission" date="2020-04" db="EMBL/GenBank/DDBJ databases">
        <title>Ferrimonas sp. S7 isolated from sea water.</title>
        <authorList>
            <person name="Bae S.S."/>
            <person name="Baek K."/>
        </authorList>
    </citation>
    <scope>NUCLEOTIDE SEQUENCE [LARGE SCALE GENOMIC DNA]</scope>
    <source>
        <strain evidence="1 2">S7</strain>
    </source>
</reference>
<dbReference type="SUPFAM" id="SSF55729">
    <property type="entry name" value="Acyl-CoA N-acyltransferases (Nat)"/>
    <property type="match status" value="1"/>
</dbReference>
<dbReference type="InterPro" id="IPR016181">
    <property type="entry name" value="Acyl_CoA_acyltransferase"/>
</dbReference>
<evidence type="ECO:0000313" key="2">
    <source>
        <dbReference type="Proteomes" id="UP000501602"/>
    </source>
</evidence>
<dbReference type="PANTHER" id="PTHR47017:SF1">
    <property type="entry name" value="ACYL-COA"/>
    <property type="match status" value="1"/>
</dbReference>
<evidence type="ECO:0000313" key="1">
    <source>
        <dbReference type="EMBL" id="QIZ76886.1"/>
    </source>
</evidence>
<sequence>MLRAEFVDSIDAISSSQWCQLFPNSNPFTNHKYLLALEQSGSVGGKSGWLAQHWLLWRNDSLIAAAPNYIKLHSYGEYLFDWAWAEAYQRHGLDYYPKLLCAIPYTPSTGARIGLAKGEALEPVVRAFSDSMQQRAQQLGASNAQLLFGSDRLQQALSQQGWLARREIQFHWHNNQYQHFEQFLARLTARKRKNIVKERQRVHASGMSIKVVSGHQIDNAMWQRFYHCYHTTYLKRANRPGYLSLQFFQQLGTTMPDNIVMIAAFDNQQKLLAAALCLRDDTTLYGRYWGALVDIPGLHFELCYYQGIEYCIKHGLRRFDPGAQGEHKIARGFEPTWVYGAALLFDSPFADAIDNYCRQELQLLQQRMNQLNASLPFKQSR</sequence>
<accession>A0A6H1UF96</accession>
<dbReference type="PANTHER" id="PTHR47017">
    <property type="entry name" value="ACYL-COA"/>
    <property type="match status" value="1"/>
</dbReference>
<dbReference type="Pfam" id="PF04339">
    <property type="entry name" value="FemAB_like"/>
    <property type="match status" value="1"/>
</dbReference>
<keyword evidence="1" id="KW-0808">Transferase</keyword>
<dbReference type="Gene3D" id="3.40.630.30">
    <property type="match status" value="1"/>
</dbReference>
<protein>
    <submittedName>
        <fullName evidence="1">N-acetyltransferase</fullName>
    </submittedName>
</protein>
<dbReference type="KEGG" id="fes:HER31_08375"/>
<dbReference type="RefSeq" id="WP_168660147.1">
    <property type="nucleotide sequence ID" value="NZ_CP051180.1"/>
</dbReference>
<dbReference type="InterPro" id="IPR007434">
    <property type="entry name" value="FemAB-like"/>
</dbReference>
<keyword evidence="2" id="KW-1185">Reference proteome</keyword>
<name>A0A6H1UF96_9GAMM</name>
<dbReference type="Proteomes" id="UP000501602">
    <property type="component" value="Chromosome"/>
</dbReference>
<gene>
    <name evidence="1" type="ORF">HER31_08375</name>
</gene>
<dbReference type="GO" id="GO:0016740">
    <property type="term" value="F:transferase activity"/>
    <property type="evidence" value="ECO:0007669"/>
    <property type="project" value="UniProtKB-KW"/>
</dbReference>
<organism evidence="1 2">
    <name type="scientific">Ferrimonas lipolytica</name>
    <dbReference type="NCBI Taxonomy" id="2724191"/>
    <lineage>
        <taxon>Bacteria</taxon>
        <taxon>Pseudomonadati</taxon>
        <taxon>Pseudomonadota</taxon>
        <taxon>Gammaproteobacteria</taxon>
        <taxon>Alteromonadales</taxon>
        <taxon>Ferrimonadaceae</taxon>
        <taxon>Ferrimonas</taxon>
    </lineage>
</organism>